<dbReference type="Pfam" id="PF00698">
    <property type="entry name" value="Acyl_transf_1"/>
    <property type="match status" value="4"/>
</dbReference>
<dbReference type="Pfam" id="PF08659">
    <property type="entry name" value="KR"/>
    <property type="match status" value="3"/>
</dbReference>
<feature type="domain" description="Carrier" evidence="6">
    <location>
        <begin position="6005"/>
        <end position="6083"/>
    </location>
</feature>
<dbReference type="InterPro" id="IPR001227">
    <property type="entry name" value="Ac_transferase_dom_sf"/>
</dbReference>
<dbReference type="Pfam" id="PF21089">
    <property type="entry name" value="PKS_DH_N"/>
    <property type="match status" value="3"/>
</dbReference>
<dbReference type="InterPro" id="IPR020841">
    <property type="entry name" value="PKS_Beta-ketoAc_synthase_dom"/>
</dbReference>
<accession>A0ABT9Q4R5</accession>
<dbReference type="InterPro" id="IPR009081">
    <property type="entry name" value="PP-bd_ACP"/>
</dbReference>
<dbReference type="RefSeq" id="WP_307555295.1">
    <property type="nucleotide sequence ID" value="NZ_JAUSQU010000001.1"/>
</dbReference>
<dbReference type="InterPro" id="IPR020807">
    <property type="entry name" value="PKS_DH"/>
</dbReference>
<feature type="active site" description="Proton acceptor; for dehydratase activity" evidence="5">
    <location>
        <position position="1918"/>
    </location>
</feature>
<dbReference type="PANTHER" id="PTHR43775:SF51">
    <property type="entry name" value="INACTIVE PHENOLPHTHIOCEROL SYNTHESIS POLYKETIDE SYNTHASE TYPE I PKS1-RELATED"/>
    <property type="match status" value="1"/>
</dbReference>
<dbReference type="Pfam" id="PF22953">
    <property type="entry name" value="SpnB_Rossmann"/>
    <property type="match status" value="3"/>
</dbReference>
<dbReference type="SUPFAM" id="SSF52151">
    <property type="entry name" value="FabD/lysophospholipase-like"/>
    <property type="match status" value="4"/>
</dbReference>
<dbReference type="Gene3D" id="3.30.70.3290">
    <property type="match status" value="4"/>
</dbReference>
<keyword evidence="4" id="KW-0012">Acyltransferase</keyword>
<feature type="region of interest" description="C-terminal hotdog fold" evidence="5">
    <location>
        <begin position="2021"/>
        <end position="2173"/>
    </location>
</feature>
<dbReference type="InterPro" id="IPR036736">
    <property type="entry name" value="ACP-like_sf"/>
</dbReference>
<dbReference type="InterPro" id="IPR006162">
    <property type="entry name" value="Ppantetheine_attach_site"/>
</dbReference>
<dbReference type="InterPro" id="IPR016035">
    <property type="entry name" value="Acyl_Trfase/lysoPLipase"/>
</dbReference>
<feature type="domain" description="Ketosynthase family 3 (KS3)" evidence="7">
    <location>
        <begin position="2690"/>
        <end position="3114"/>
    </location>
</feature>
<dbReference type="GO" id="GO:0016740">
    <property type="term" value="F:transferase activity"/>
    <property type="evidence" value="ECO:0007669"/>
    <property type="project" value="UniProtKB-KW"/>
</dbReference>
<dbReference type="InterPro" id="IPR014030">
    <property type="entry name" value="Ketoacyl_synth_N"/>
</dbReference>
<dbReference type="InterPro" id="IPR042104">
    <property type="entry name" value="PKS_dehydratase_sf"/>
</dbReference>
<dbReference type="InterPro" id="IPR050091">
    <property type="entry name" value="PKS_NRPS_Biosynth_Enz"/>
</dbReference>
<dbReference type="Gene3D" id="3.40.366.10">
    <property type="entry name" value="Malonyl-Coenzyme A Acyl Carrier Protein, domain 2"/>
    <property type="match status" value="4"/>
</dbReference>
<feature type="active site" description="Proton donor; for dehydratase activity" evidence="5">
    <location>
        <position position="5476"/>
    </location>
</feature>
<dbReference type="CDD" id="cd00833">
    <property type="entry name" value="PKS"/>
    <property type="match status" value="4"/>
</dbReference>
<gene>
    <name evidence="9" type="ORF">J2853_000937</name>
</gene>
<dbReference type="PROSITE" id="PS52004">
    <property type="entry name" value="KS3_2"/>
    <property type="match status" value="4"/>
</dbReference>
<evidence type="ECO:0000259" key="8">
    <source>
        <dbReference type="PROSITE" id="PS52019"/>
    </source>
</evidence>
<dbReference type="InterPro" id="IPR049900">
    <property type="entry name" value="PKS_mFAS_DH"/>
</dbReference>
<keyword evidence="10" id="KW-1185">Reference proteome</keyword>
<evidence type="ECO:0000256" key="2">
    <source>
        <dbReference type="ARBA" id="ARBA00022553"/>
    </source>
</evidence>
<dbReference type="Pfam" id="PF00550">
    <property type="entry name" value="PP-binding"/>
    <property type="match status" value="4"/>
</dbReference>
<dbReference type="SUPFAM" id="SSF53901">
    <property type="entry name" value="Thiolase-like"/>
    <property type="match status" value="4"/>
</dbReference>
<feature type="active site" description="Proton acceptor; for dehydratase activity" evidence="5">
    <location>
        <position position="5315"/>
    </location>
</feature>
<evidence type="ECO:0000259" key="7">
    <source>
        <dbReference type="PROSITE" id="PS52004"/>
    </source>
</evidence>
<dbReference type="Pfam" id="PF00109">
    <property type="entry name" value="ketoacyl-synt"/>
    <property type="match status" value="4"/>
</dbReference>
<dbReference type="InterPro" id="IPR013968">
    <property type="entry name" value="PKS_KR"/>
</dbReference>
<dbReference type="InterPro" id="IPR032821">
    <property type="entry name" value="PKS_assoc"/>
</dbReference>
<evidence type="ECO:0000259" key="6">
    <source>
        <dbReference type="PROSITE" id="PS50075"/>
    </source>
</evidence>
<dbReference type="InterPro" id="IPR036291">
    <property type="entry name" value="NAD(P)-bd_dom_sf"/>
</dbReference>
<feature type="domain" description="Ketosynthase family 3 (KS3)" evidence="7">
    <location>
        <begin position="10"/>
        <end position="420"/>
    </location>
</feature>
<feature type="active site" description="Proton donor; for dehydratase activity" evidence="5">
    <location>
        <position position="2080"/>
    </location>
</feature>
<dbReference type="Pfam" id="PF16197">
    <property type="entry name" value="KAsynt_C_assoc"/>
    <property type="match status" value="4"/>
</dbReference>
<organism evidence="9 10">
    <name type="scientific">Streptosporangium lutulentum</name>
    <dbReference type="NCBI Taxonomy" id="1461250"/>
    <lineage>
        <taxon>Bacteria</taxon>
        <taxon>Bacillati</taxon>
        <taxon>Actinomycetota</taxon>
        <taxon>Actinomycetes</taxon>
        <taxon>Streptosporangiales</taxon>
        <taxon>Streptosporangiaceae</taxon>
        <taxon>Streptosporangium</taxon>
    </lineage>
</organism>
<dbReference type="Gene3D" id="3.10.129.110">
    <property type="entry name" value="Polyketide synthase dehydratase"/>
    <property type="match status" value="3"/>
</dbReference>
<dbReference type="Proteomes" id="UP001225356">
    <property type="component" value="Unassembled WGS sequence"/>
</dbReference>
<feature type="domain" description="PKS/mFAS DH" evidence="8">
    <location>
        <begin position="3566"/>
        <end position="3837"/>
    </location>
</feature>
<feature type="domain" description="Carrier" evidence="6">
    <location>
        <begin position="2599"/>
        <end position="2674"/>
    </location>
</feature>
<feature type="region of interest" description="C-terminal hotdog fold" evidence="5">
    <location>
        <begin position="3699"/>
        <end position="3837"/>
    </location>
</feature>
<dbReference type="InterPro" id="IPR016039">
    <property type="entry name" value="Thiolase-like"/>
</dbReference>
<evidence type="ECO:0000256" key="5">
    <source>
        <dbReference type="PROSITE-ProRule" id="PRU01363"/>
    </source>
</evidence>
<dbReference type="PROSITE" id="PS52019">
    <property type="entry name" value="PKS_MFAS_DH"/>
    <property type="match status" value="3"/>
</dbReference>
<dbReference type="SMART" id="SM00822">
    <property type="entry name" value="PKS_KR"/>
    <property type="match status" value="3"/>
</dbReference>
<feature type="region of interest" description="N-terminal hotdog fold" evidence="5">
    <location>
        <begin position="3566"/>
        <end position="3687"/>
    </location>
</feature>
<dbReference type="SMART" id="SM00825">
    <property type="entry name" value="PKS_KS"/>
    <property type="match status" value="4"/>
</dbReference>
<keyword evidence="2" id="KW-0597">Phosphoprotein</keyword>
<dbReference type="InterPro" id="IPR049552">
    <property type="entry name" value="PKS_DH_N"/>
</dbReference>
<evidence type="ECO:0000256" key="1">
    <source>
        <dbReference type="ARBA" id="ARBA00022450"/>
    </source>
</evidence>
<feature type="domain" description="PKS/mFAS DH" evidence="8">
    <location>
        <begin position="5283"/>
        <end position="5549"/>
    </location>
</feature>
<name>A0ABT9Q4R5_9ACTN</name>
<dbReference type="SUPFAM" id="SSF51735">
    <property type="entry name" value="NAD(P)-binding Rossmann-fold domains"/>
    <property type="match status" value="6"/>
</dbReference>
<dbReference type="InterPro" id="IPR014031">
    <property type="entry name" value="Ketoacyl_synth_C"/>
</dbReference>
<dbReference type="SMART" id="SM01294">
    <property type="entry name" value="PKS_PP_betabranch"/>
    <property type="match status" value="2"/>
</dbReference>
<evidence type="ECO:0000313" key="9">
    <source>
        <dbReference type="EMBL" id="MDP9841726.1"/>
    </source>
</evidence>
<feature type="domain" description="Carrier" evidence="6">
    <location>
        <begin position="903"/>
        <end position="978"/>
    </location>
</feature>
<dbReference type="InterPro" id="IPR055123">
    <property type="entry name" value="SpnB-like_Rossmann"/>
</dbReference>
<dbReference type="Gene3D" id="3.40.50.720">
    <property type="entry name" value="NAD(P)-binding Rossmann-like Domain"/>
    <property type="match status" value="3"/>
</dbReference>
<dbReference type="Gene3D" id="3.40.47.10">
    <property type="match status" value="4"/>
</dbReference>
<comment type="caution">
    <text evidence="9">The sequence shown here is derived from an EMBL/GenBank/DDBJ whole genome shotgun (WGS) entry which is preliminary data.</text>
</comment>
<dbReference type="SMART" id="SM00823">
    <property type="entry name" value="PKS_PP"/>
    <property type="match status" value="4"/>
</dbReference>
<keyword evidence="3 9" id="KW-0808">Transferase</keyword>
<dbReference type="InterPro" id="IPR049551">
    <property type="entry name" value="PKS_DH_C"/>
</dbReference>
<dbReference type="InterPro" id="IPR020806">
    <property type="entry name" value="PKS_PP-bd"/>
</dbReference>
<evidence type="ECO:0000256" key="3">
    <source>
        <dbReference type="ARBA" id="ARBA00022679"/>
    </source>
</evidence>
<dbReference type="SUPFAM" id="SSF55048">
    <property type="entry name" value="Probable ACP-binding domain of malonyl-CoA ACP transacylase"/>
    <property type="match status" value="4"/>
</dbReference>
<feature type="region of interest" description="C-terminal hotdog fold" evidence="5">
    <location>
        <begin position="5417"/>
        <end position="5549"/>
    </location>
</feature>
<feature type="domain" description="Ketosynthase family 3 (KS3)" evidence="7">
    <location>
        <begin position="991"/>
        <end position="1415"/>
    </location>
</feature>
<dbReference type="PROSITE" id="PS50075">
    <property type="entry name" value="CARRIER"/>
    <property type="match status" value="4"/>
</dbReference>
<dbReference type="PROSITE" id="PS00606">
    <property type="entry name" value="KS3_1"/>
    <property type="match status" value="3"/>
</dbReference>
<dbReference type="Pfam" id="PF02801">
    <property type="entry name" value="Ketoacyl-synt_C"/>
    <property type="match status" value="4"/>
</dbReference>
<dbReference type="Pfam" id="PF14765">
    <property type="entry name" value="PS-DH"/>
    <property type="match status" value="3"/>
</dbReference>
<dbReference type="EMBL" id="JAUSQU010000001">
    <property type="protein sequence ID" value="MDP9841726.1"/>
    <property type="molecule type" value="Genomic_DNA"/>
</dbReference>
<reference evidence="9 10" key="1">
    <citation type="submission" date="2023-07" db="EMBL/GenBank/DDBJ databases">
        <title>Sequencing the genomes of 1000 actinobacteria strains.</title>
        <authorList>
            <person name="Klenk H.-P."/>
        </authorList>
    </citation>
    <scope>NUCLEOTIDE SEQUENCE [LARGE SCALE GENOMIC DNA]</scope>
    <source>
        <strain evidence="9 10">DSM 46740</strain>
    </source>
</reference>
<evidence type="ECO:0000313" key="10">
    <source>
        <dbReference type="Proteomes" id="UP001225356"/>
    </source>
</evidence>
<dbReference type="InterPro" id="IPR016036">
    <property type="entry name" value="Malonyl_transacylase_ACP-bd"/>
</dbReference>
<feature type="region of interest" description="N-terminal hotdog fold" evidence="5">
    <location>
        <begin position="5283"/>
        <end position="5405"/>
    </location>
</feature>
<feature type="domain" description="PKS/mFAS DH" evidence="8">
    <location>
        <begin position="1886"/>
        <end position="2173"/>
    </location>
</feature>
<dbReference type="CDD" id="cd08956">
    <property type="entry name" value="KR_3_FAS_SDR_x"/>
    <property type="match status" value="3"/>
</dbReference>
<dbReference type="InterPro" id="IPR014043">
    <property type="entry name" value="Acyl_transferase_dom"/>
</dbReference>
<sequence>MRDIAADPPGQDIAIVGMACRLPRSPSVADFWRLLKDGRDAVTEAPPGRWDAGQVTVRRGGFLDEVDTFDAAFFGISPREAAAMDPQQRLVLELTWEALEDAGIIPADLRDSRTSVFMGAMAGDYAGLLGGLDAITPQTLTGLTRGIIANRVSYALGLRGPSLTVDSAQSSSLVAVHLACESLLRGESDLALVGGVNLNLTAEGTVAAARFGGLSPDGRCFTFDARANGYVRGEGGGVVVLKPLAAAQADGDDVYAVILGSAVTNDGATDGLTVPSPQAQADTVRLACSRAGIGPRDLQYVELHGTGTRRGDPVEAAGLGLATSAGRDVALVVGSAKTNVGHLEGAAGIVGLLKTALSVRYGQIPASLNHETPNPDIPFEALKLRVQTELGSWPRTQGPRLAGVSSFGMGGTNCHVVLSSAARRETPSDGSPGDPAARPSMVVWPISGKGQAALRGQAERLRTFTAGDDVDLASVGFSLASTRTAFTHRAAIVADDPGRFARALDALARDEPSADVVRDRAGTGRPAFVFSGQGSQHPGMGRELYEAFPVFAEAVDEIGAHFDAGLREVMFDDTSALLDQTAYTQAALFTFEVALARLAGHWGLRPAYLMGHSIGEISAAHVAGVLTLPDACTLVAARGRLMQALPPGGAMVSLAATEEEVLPLLTGGVDIAAVNGPSAVVVSGDEDAVAAVAAHFDAAGRKTRRLRVSHAFHSPHMEPMLADFAEVAGRLAYAPPRIPLVSNLTGRLAGDEVCAPDYWVRHARRAVRFDDGVRTLAALDVSTLVEIGPDGVLSAMAQLGLAALDGDVPACVPLLRRGQNEPRTALTGLARAYTRGCDVDWAAVFAGYDAHRVKLPTYAFQRTRHWLDAPADPAGPAVSAGAAVLAPAPVSEPDERRTALTGEETARLVRQCAAAVLGHADPESIDMDLTFKSLGFDSLSTVEFRNQLNAATGLALPATLLYSYATPRAVAGHLTARDSRPVDAATAVASDEPIAIVGIGCRFPGGVSSPDELWRLVEGEVDAIGGFPSDRGWDLDGLYHPDPDHHGTSYVRAGGFLTGADGFDADFFGISPREALAMDPQQRLLLETAWEAIERAGIDPVSLRGSRAGVFVGAVASDYGPRLHEGTEGVEGYLLTGTSASVASGRVAYTLGVEGPAVTVDTACSSSLVALHLAVQALRSGECSLALAGGAMVMANPGMFVEFSRQRGLSPDGRCKAFSAAADGTGWGEGVGLLLVERLSDAERNGHQVLAVVRGSAVNQDGASNGLTAPNGLSQEGVIRQALASAGLSARDVDAVEAHGTGTALGDPIEAQALLATYGQGRQEPLWLGSLKSNIGHAQAAAGVGGVIKMVMAMRHGVLPKTLHADEPSPHVDWSAGAVELLTEARDWPEAGRPRRAAVSSFGISGTNAHVILEQGPAVDVSVAVEQGPAVPVESDAANVSVVVERSAGSGGVVPWVVSAKSEAGLRAQAGRLASVEQDPAAVGLSLVATRSSFEHRAVAVGADLAELRRGLAEIVPGAVSSVGSVGVLFSGQGSQRVGMGRDLAERFPVFAAALEEVCAIAGEPLRAVMFGEDLSVDLNDTGWAQPALFAFEVALYRLLESVGVRPRVLVGHSIGEIAAAHVAGVLSLPDAVALVGARGRLMQELPAGGAMVAIAAPEAEVVPVLAGLEDRVGVAAVNGPAAVVVSGEREAAERVAAHFAEAGYRTRWLRVSHAFHSPLMEPMLERFAQVVEGLSFLTPADGGPVVVSTVTGQPISVGDWAQPQYWVEHVRRPVRFADALGAARADAWVEVGPDAVLTALADACLTEPAELVALSRKDHDEVAALATGLGRLYVAGAEVDWRPFFPASTAVVDLPTYAFQRQRYWLEAPAARADLSSAGLTAPGHPFLTAATALAGDDGHLFTGTLSRRTHPWLVDHTVMAAVVLPEAAIAELVLFTGDQVGCPRIVELAIEDPLTLPEHGEVRIQVKVGRNEEAGHRPITVHAQTGDAESDWTLHAHGQVTGEATVAAPELVAWPPPGATPVPVEDLYASLAEHGIDLGPAFQALTALWRQGDTTFAEVCLPDSGSDPGFALHPAALDAALRGLADAPGVPWHSSWSGVSLYASGATTMRVRRTAAGQITIADHTGAPVAMIDSLSTTLLPTSSFTSAGQDAALLRVDWVPVAVPEVVERGVWAVVDDPVLAGSLAVGDLAGWPDGSVPDVVFVSAPVGDALGSVSAVLGRLRGLLADERLSGSRLVVLTRGVVASDLAAAAVWGLVRAAQVEHPGRIVLVDWDGDRAGVAAALASGEGQVAVVGGGLRVPRLGRVAAGGEAPVFDPAGTVLVTGATGGLGGVVAAHLVASYGVGRLVLVSRRGEQAPGAVELRERLEAAGAYVEFAACDVADRAALAALIAAVPAEHPLTGVVHAAGVLDDGVVSSLTPERVEGVWRVKAEAAWHLHELTAGLDLSAFVVFSSVAGTVGSAGQANYAAANAFLDALAVHRHALGLPATSLAWGLWEQTGGMSATLTQADLARWARIGMAPISQQQGLALLDAALRRTDPALVPVRLDLASVRAQGTIPPMMRGLVHVSARRKVGTAAPASSLAQRLAGLPEAERAAHLLDLVRGQVSLVLGHATSETIDAGRAFKDAGFDSLTAVELRNRLTAVTGLNLPRTLLYDYPTPSAVVGHFLAELPGTRTEAAVETRVAIDEPIAIVGIGCRYPGGVASAEDLWQLVLAETDAIGDLPDDRGWNVDGLYDPDPDKVGTFYARTGGFLYDAAHFDAEFFGISPREALAMDPQQRLLLETAWEAIERAGIDPVSLRGSRAGVFVGAAPQDYGPRRDAVPDGIEGYLLTGTSASVASGRVAYTLGVEGPAVTVDTACSSSLVALHLAVQALRNGECSLALAGGAMVMATTNTFVEFSRQRGLSPDGRCKAFSAAADGTGWGEGVGLLLVERLSDAVANGHQVLAVVRGSAVNQDGASNGLTAPNGPSQQRVIRQALAGAGLTTADVDAVEAHGTGTALGDPIEAQALLATYGQERQEPLWLGSLKSNIGHAQAAAGVGGVIKMVMAMRHGVLPKTLHADEPSPHVDWSAGAVELLTETRDWPETGRPRRAAVSSFGISGTNAHVILEQGPAADVSVVVERSAGSGGVVPWVVSAKSEAALRVQAGRLASVEEDPAAVGLSLVATRSSFEHRAVAVGSDLAELRRGLAGIEPGAVSSVGSVGVLFSGQGSQRVGMGRELAARFPVFAAALEEVCAIAGEPLRAVMFGEDLSADLNDTRWAQPALFAFEVALYRLLESVGVRPRTLIGHSIGEIAAAHVAGVLSLPDAVALVGARGRLMQELPAGGAMVAIAAPEAEVLPVLAGLEDRVGLAAVNGPAAVVVSGEQQAAEQVAAHFAEAGYRTRRLRVSHAFHSPLMEPMLERFAQVVEGLSFLTPADGGPVVVSTVTGQPISVEDWAQPGYWVEHVRRPVRFADALGAARADAWVEVGPDAVLTALADACLSEPAELVALSRKDHDEVAALATGLGRLYVAGAEVDWRSFFPVTTAVVDLPTYAFQHQRYWLHATTGATNAVGLGLTASDHPFLAASTELAEGDTVVFSGLLSTHTHPWLTDHTITGTTLLPGTALLELALRAGGQVGWPYVEELILQDPLVLPERGDVRLQVSVGAPDGDGFRPIGIHSRGEHGSWVRHAAGTLAQREPAASFAFEVWPPAGAVQVKLDDPYGNLAERDYQYGPAFQGLRAVWRRDGDVYAEVTLPDGRQDERFGIHPALLDAALHPLALRLTGLGADPRVLLPFSWSGVSLHAEGATTLRIGITVTGDNEVGLTVADHTGTPVMSVGSLALRPASAEQLTAAAATGEDLLYEIDWIPADLPEETVPASTLMRLGFPTPVGSPTPADADALSELASRGLAAVPEPVPAVVVAWCEAGAGETVVDQAHGTAKAALGLIQAWLADDRFTASRLVLVTRRAVTVPGDEEQDLAAATLWGLVRSAQTEHPGRFGLVDVDGSEASRSVIDAATASDEPQLALRDGTALAPRLTRSTPQESATPRWDADGTVLLTGGTGTLGAGLARRLVGLHGARHLVLAGRSGSAAPGAAELRAELTEMGAEVTLAACDVADRDSLAELIAAIPAEHPLTAVVHLAGVVDDGVVASLTDERLDAVLRPKVDAAWHLHELTAGLDLSAFVLFSSVAGTVGTAGQGNYAAANAFLDALAVHRHALGLPATSLAWGLWTGGMGAGLQEADRVRLRRTGVGELSAEDGLALFDLALDLGRAVVVPARLDLSALRGQETVPALFRRLVRTRPRRVVEAGPAAHAGSLATRLAGLPGDEQVRVLSELVTTQVALALGYAGGETLDADKAFKDRGFDSLSVVDLRNRLNAATGLRLPSTLLFNYPTPAALVEHLRGELLGVTTPEVVSQPVAATGADDPIAIVGIGCRYPGGVGSPEELWRLVTAETDAVAGFPTDRGWNLDDLYHPDPDHYGTSYVREGGFLYDADLFDPAFFGISPREAAAMDPQQRLLLETAWETFERAGIDPASLRGSRTGVFAGVMYHDYGSRLRQAPDGFEGYLVNGSAGSIASGRVSYAFGLEGPAVTVDTACSSSLVALHLAVQALRNGECSLALAGGVTVMATPAVFVEFSRQRGLAADGRCKAFSDQADGTGWSEGVGLLLVERLSDAVANGHQVLAVVRGSAVNQDGASNGLTAPNGPSQQRVIRQALAAAGLSARDVDAVEAHGTGTTLGDPIEAEALLATYGQGRETPLWLGSLKSNIGHTQAASGVGGIIKMVMAMRHGVLPRTLHVDTPSRHVDWSAGAVELLTETRDWPETDRPRRAAVSSFGVSGTNAHVILEQGPASEEVPAGSGGVVPWVVSAKSEAGLRAQAGRLASVEQDPAAVGLSLVATRSSFEHRAVVVGSDLAELRRGLAEIVPGAVGSADVVGVLFSGQGSQRVGMGRELAARFPVFAAALEEVCAIAGEPLRAVMFGEDLSVDLNDTRWAQPALFAFEVALYRLLESVGVRPRVLIGHSIGEIAAAHVAGVLSLRDAVALVGARGRLMQELPAGGAMVAIAASEAEVLPVLAGLEDRVGLAAVNGPAAVVVSGEQQAAERVAAHFAAAGYRTRRLRVSHAFHSPLMEPMLERFAQVVEGLSFLTPADGGPVVVSTVTGQPISVEDWAQPQYWVEHVRRPVRFADALGAARADAWVEVGPDAVLTALADACLAEPAELVALSRKDHDEVAALATGLGRLYVAGAEVDWRSFFPVTTAVVDLPTYAFQRQRYWLEAPAARADLSSAGLTAPGHPFLTAATALAGDDGHLFTGTLSRDTHPWLADHSVHDTALLPGTVFVELALSAAEHVGCAGVDELTLEAPLVIPDTGLVALQVSVGPADELGGRSLTVHSRRETDDAWTRHASGTLTSELAQKPEALTVWPPTGATPVPVDGLYDRLADAGYGYGPLFQGLRAAWRRGSELFGEVALPEQGDAGEFGLHPALIDAALHLQLLETAPVRMPFSWSGVSGLAAGTWRMRVRIAELGQDTVALTLAGEDGTPLAVVTSLVSRPVSAAQLRTADHHDALFHVDWVPLALPAAHAGRWALLGPSLPGLEFDHHTDLSGIAAADVIVATHTGGGALTAAAVHDATAQALDLLQRWLAEDRFAASRLVMVTSGAVAALAGEDVPDLAHAALWGLIRSAQAEHPGRLTLVDLDGPESAALLPAAVATGEPQLALRRGAAHVPRLSRDLPQPADEPTGWDPEGTVLVTGATGTLGRLVARHLVTARGVRHLLLLSRRGAAADGMAALHEELTDLGATVTVAACDAADREELAGVLGAVPAGHPLTALIHAAGVLDDGVVESLTPERLSRVLRPKVDAALNLHELTHDLAGFVLFSSTTGTMGGAGQANYAAANVFLDALAHHRRAGGLSATSLAWGLWAERSGMTADMAEADLHRIERAGIQPLSSQEGLALLDTAITGSHPHLVPVRLDPAAVRAQGEIPALLRGVVKAAVRRVEAERSFRNRLDALPEQERYGALLEAVRAQVAGVLAHDDPAAVDDEVAFSRLGFDSLTAVELRNRLNGVTGIRLPATLLFDYPNPSALAGHLRELIYPPAADLDVDELEIRRALSSIPIHRLREAGLTETLLRLASLTDDDSDPRTKATGEEIDAMDVDHLIQMALDGSQS</sequence>
<evidence type="ECO:0000256" key="4">
    <source>
        <dbReference type="ARBA" id="ARBA00023315"/>
    </source>
</evidence>
<feature type="domain" description="Carrier" evidence="6">
    <location>
        <begin position="4318"/>
        <end position="4393"/>
    </location>
</feature>
<feature type="active site" description="Proton acceptor; for dehydratase activity" evidence="5">
    <location>
        <position position="3598"/>
    </location>
</feature>
<dbReference type="InterPro" id="IPR018201">
    <property type="entry name" value="Ketoacyl_synth_AS"/>
</dbReference>
<dbReference type="InterPro" id="IPR057326">
    <property type="entry name" value="KR_dom"/>
</dbReference>
<proteinExistence type="predicted"/>
<dbReference type="SMART" id="SM00827">
    <property type="entry name" value="PKS_AT"/>
    <property type="match status" value="4"/>
</dbReference>
<dbReference type="PROSITE" id="PS00012">
    <property type="entry name" value="PHOSPHOPANTETHEINE"/>
    <property type="match status" value="2"/>
</dbReference>
<dbReference type="SUPFAM" id="SSF47336">
    <property type="entry name" value="ACP-like"/>
    <property type="match status" value="4"/>
</dbReference>
<dbReference type="SMART" id="SM00826">
    <property type="entry name" value="PKS_DH"/>
    <property type="match status" value="3"/>
</dbReference>
<dbReference type="PANTHER" id="PTHR43775">
    <property type="entry name" value="FATTY ACID SYNTHASE"/>
    <property type="match status" value="1"/>
</dbReference>
<feature type="region of interest" description="N-terminal hotdog fold" evidence="5">
    <location>
        <begin position="1886"/>
        <end position="2009"/>
    </location>
</feature>
<feature type="active site" description="Proton donor; for dehydratase activity" evidence="5">
    <location>
        <position position="3758"/>
    </location>
</feature>
<protein>
    <submittedName>
        <fullName evidence="9">Acyl transferase domain-containing protein</fullName>
    </submittedName>
</protein>
<keyword evidence="1" id="KW-0596">Phosphopantetheine</keyword>
<dbReference type="Gene3D" id="1.10.1200.10">
    <property type="entry name" value="ACP-like"/>
    <property type="match status" value="4"/>
</dbReference>
<feature type="domain" description="Ketosynthase family 3 (KS3)" evidence="7">
    <location>
        <begin position="4412"/>
        <end position="4836"/>
    </location>
</feature>